<name>A0A4Z0LVF9_9GAMM</name>
<dbReference type="PANTHER" id="PTHR34075">
    <property type="entry name" value="BLR3430 PROTEIN"/>
    <property type="match status" value="1"/>
</dbReference>
<dbReference type="OrthoDB" id="3182121at2"/>
<evidence type="ECO:0000259" key="1">
    <source>
        <dbReference type="Pfam" id="PF01796"/>
    </source>
</evidence>
<dbReference type="EMBL" id="SRLE01000014">
    <property type="protein sequence ID" value="TGD71260.1"/>
    <property type="molecule type" value="Genomic_DNA"/>
</dbReference>
<feature type="domain" description="ChsH2 C-terminal OB-fold" evidence="1">
    <location>
        <begin position="59"/>
        <end position="120"/>
    </location>
</feature>
<dbReference type="Pfam" id="PF12172">
    <property type="entry name" value="zf-ChsH2"/>
    <property type="match status" value="1"/>
</dbReference>
<dbReference type="Proteomes" id="UP000298050">
    <property type="component" value="Unassembled WGS sequence"/>
</dbReference>
<organism evidence="3 4">
    <name type="scientific">Mangrovimicrobium sediminis</name>
    <dbReference type="NCBI Taxonomy" id="2562682"/>
    <lineage>
        <taxon>Bacteria</taxon>
        <taxon>Pseudomonadati</taxon>
        <taxon>Pseudomonadota</taxon>
        <taxon>Gammaproteobacteria</taxon>
        <taxon>Cellvibrionales</taxon>
        <taxon>Halieaceae</taxon>
        <taxon>Mangrovimicrobium</taxon>
    </lineage>
</organism>
<dbReference type="Gene3D" id="6.10.30.10">
    <property type="match status" value="1"/>
</dbReference>
<feature type="domain" description="ChsH2 rubredoxin-like zinc ribbon" evidence="2">
    <location>
        <begin position="19"/>
        <end position="55"/>
    </location>
</feature>
<dbReference type="SUPFAM" id="SSF50249">
    <property type="entry name" value="Nucleic acid-binding proteins"/>
    <property type="match status" value="1"/>
</dbReference>
<dbReference type="GO" id="GO:0003677">
    <property type="term" value="F:DNA binding"/>
    <property type="evidence" value="ECO:0007669"/>
    <property type="project" value="UniProtKB-KW"/>
</dbReference>
<dbReference type="InterPro" id="IPR022002">
    <property type="entry name" value="ChsH2_Znr"/>
</dbReference>
<accession>A0A4Z0LVF9</accession>
<dbReference type="InterPro" id="IPR012340">
    <property type="entry name" value="NA-bd_OB-fold"/>
</dbReference>
<sequence>MSKPQRLLPRPTPETQHFWDGCREGELRLQRCRDCAEPFFPPRPFCPHCGKRDVEVFRASGRATLYSYVINYRPRPDMGEEPYAIAVVTLEEGPRLMTNIVSCPQTPEALQLDMPLQVHFAAQNETITLPLFEPAQPAPGDTP</sequence>
<evidence type="ECO:0000259" key="2">
    <source>
        <dbReference type="Pfam" id="PF12172"/>
    </source>
</evidence>
<dbReference type="RefSeq" id="WP_135446153.1">
    <property type="nucleotide sequence ID" value="NZ_SRLE01000014.1"/>
</dbReference>
<dbReference type="InterPro" id="IPR052513">
    <property type="entry name" value="Thioester_dehydratase-like"/>
</dbReference>
<evidence type="ECO:0000313" key="4">
    <source>
        <dbReference type="Proteomes" id="UP000298050"/>
    </source>
</evidence>
<reference evidence="3 4" key="1">
    <citation type="submission" date="2019-04" db="EMBL/GenBank/DDBJ databases">
        <title>Taxonomy of novel Haliea sp. from mangrove soil of West Coast of India.</title>
        <authorList>
            <person name="Verma A."/>
            <person name="Kumar P."/>
            <person name="Krishnamurthi S."/>
        </authorList>
    </citation>
    <scope>NUCLEOTIDE SEQUENCE [LARGE SCALE GENOMIC DNA]</scope>
    <source>
        <strain evidence="3 4">SAOS-164</strain>
    </source>
</reference>
<protein>
    <submittedName>
        <fullName evidence="3">DNA-binding protein</fullName>
    </submittedName>
</protein>
<dbReference type="AlphaFoldDB" id="A0A4Z0LVF9"/>
<evidence type="ECO:0000313" key="3">
    <source>
        <dbReference type="EMBL" id="TGD71260.1"/>
    </source>
</evidence>
<dbReference type="InterPro" id="IPR002878">
    <property type="entry name" value="ChsH2_C"/>
</dbReference>
<keyword evidence="3" id="KW-0238">DNA-binding</keyword>
<comment type="caution">
    <text evidence="3">The sequence shown here is derived from an EMBL/GenBank/DDBJ whole genome shotgun (WGS) entry which is preliminary data.</text>
</comment>
<dbReference type="PANTHER" id="PTHR34075:SF5">
    <property type="entry name" value="BLR3430 PROTEIN"/>
    <property type="match status" value="1"/>
</dbReference>
<dbReference type="Pfam" id="PF01796">
    <property type="entry name" value="OB_ChsH2_C"/>
    <property type="match status" value="1"/>
</dbReference>
<keyword evidence="4" id="KW-1185">Reference proteome</keyword>
<gene>
    <name evidence="3" type="ORF">E4634_18475</name>
</gene>
<proteinExistence type="predicted"/>